<proteinExistence type="predicted"/>
<evidence type="ECO:0000313" key="2">
    <source>
        <dbReference type="EMBL" id="KAL1140973.1"/>
    </source>
</evidence>
<keyword evidence="3" id="KW-1185">Reference proteome</keyword>
<dbReference type="Proteomes" id="UP001558652">
    <property type="component" value="Unassembled WGS sequence"/>
</dbReference>
<feature type="compositionally biased region" description="Basic residues" evidence="1">
    <location>
        <begin position="375"/>
        <end position="385"/>
    </location>
</feature>
<comment type="caution">
    <text evidence="2">The sequence shown here is derived from an EMBL/GenBank/DDBJ whole genome shotgun (WGS) entry which is preliminary data.</text>
</comment>
<dbReference type="AlphaFoldDB" id="A0ABD0YYE7"/>
<feature type="region of interest" description="Disordered" evidence="1">
    <location>
        <begin position="353"/>
        <end position="385"/>
    </location>
</feature>
<organism evidence="2 3">
    <name type="scientific">Ranatra chinensis</name>
    <dbReference type="NCBI Taxonomy" id="642074"/>
    <lineage>
        <taxon>Eukaryota</taxon>
        <taxon>Metazoa</taxon>
        <taxon>Ecdysozoa</taxon>
        <taxon>Arthropoda</taxon>
        <taxon>Hexapoda</taxon>
        <taxon>Insecta</taxon>
        <taxon>Pterygota</taxon>
        <taxon>Neoptera</taxon>
        <taxon>Paraneoptera</taxon>
        <taxon>Hemiptera</taxon>
        <taxon>Heteroptera</taxon>
        <taxon>Panheteroptera</taxon>
        <taxon>Nepomorpha</taxon>
        <taxon>Nepidae</taxon>
        <taxon>Ranatrinae</taxon>
        <taxon>Ranatra</taxon>
    </lineage>
</organism>
<reference evidence="2 3" key="1">
    <citation type="submission" date="2024-07" db="EMBL/GenBank/DDBJ databases">
        <title>Chromosome-level genome assembly of the water stick insect Ranatra chinensis (Heteroptera: Nepidae).</title>
        <authorList>
            <person name="Liu X."/>
        </authorList>
    </citation>
    <scope>NUCLEOTIDE SEQUENCE [LARGE SCALE GENOMIC DNA]</scope>
    <source>
        <strain evidence="2">Cailab_2021Rc</strain>
        <tissue evidence="2">Muscle</tissue>
    </source>
</reference>
<dbReference type="EMBL" id="JBFDAA010000001">
    <property type="protein sequence ID" value="KAL1140973.1"/>
    <property type="molecule type" value="Genomic_DNA"/>
</dbReference>
<gene>
    <name evidence="2" type="ORF">AAG570_000899</name>
</gene>
<sequence>MVRAKSDDVEYKEATDEIERIREMAVSVEGSGGQLHRSGHVLSRQMLACGWTERGLGAEGCMDCVAGDSRKKGLEEVDRKEWKRRIRRFFSRQCVSAIGYLANITRGLDDLSGGRTGPAAAGSGAGVDVSSPYLPVKSEWRRSICQKSSTFIGRNHCAVILRAVRLTSRSVNLNISVAMPVRDIVFTSVVRIYEGGPGGGAAIAQFSARYRPQIWASQLVPVCEDVLERGRSVLDDEKRLASLCNLATLVSAVGSRWSGQPSVHLAHSHPPPGSYLQFTVFSEKVKILVTQKSMLACHGVCSGGVTGLDRQLESRKRSLSAASLVSLVGSNTWNKEDCPAAGAADCAERTKRGDFIPEDSGSYAPTDDSAETGRERKRKTRNRTRKCATLVGDREVLDRISSIARVRSIGEFSQDG</sequence>
<evidence type="ECO:0000256" key="1">
    <source>
        <dbReference type="SAM" id="MobiDB-lite"/>
    </source>
</evidence>
<protein>
    <submittedName>
        <fullName evidence="2">Uncharacterized protein</fullName>
    </submittedName>
</protein>
<name>A0ABD0YYE7_9HEMI</name>
<evidence type="ECO:0000313" key="3">
    <source>
        <dbReference type="Proteomes" id="UP001558652"/>
    </source>
</evidence>
<accession>A0ABD0YYE7</accession>